<keyword evidence="5" id="KW-0963">Cytoplasm</keyword>
<comment type="caution">
    <text evidence="7">The sequence shown here is derived from an EMBL/GenBank/DDBJ whole genome shotgun (WGS) entry which is preliminary data.</text>
</comment>
<dbReference type="Pfam" id="PF01494">
    <property type="entry name" value="FAD_binding_3"/>
    <property type="match status" value="2"/>
</dbReference>
<dbReference type="GO" id="GO:0005737">
    <property type="term" value="C:cytoplasm"/>
    <property type="evidence" value="ECO:0007669"/>
    <property type="project" value="UniProtKB-SubCell"/>
</dbReference>
<dbReference type="GO" id="GO:0004497">
    <property type="term" value="F:monooxygenase activity"/>
    <property type="evidence" value="ECO:0007669"/>
    <property type="project" value="UniProtKB-UniRule"/>
</dbReference>
<dbReference type="PANTHER" id="PTHR46972:SF1">
    <property type="entry name" value="FAD DEPENDENT OXIDOREDUCTASE DOMAIN-CONTAINING PROTEIN"/>
    <property type="match status" value="1"/>
</dbReference>
<dbReference type="InterPro" id="IPR002938">
    <property type="entry name" value="FAD-bd"/>
</dbReference>
<dbReference type="InterPro" id="IPR043683">
    <property type="entry name" value="TetX_monooxygenase"/>
</dbReference>
<feature type="binding site" evidence="5">
    <location>
        <position position="47"/>
    </location>
    <ligand>
        <name>FAD</name>
        <dbReference type="ChEBI" id="CHEBI:57692"/>
    </ligand>
</feature>
<evidence type="ECO:0000259" key="6">
    <source>
        <dbReference type="Pfam" id="PF01494"/>
    </source>
</evidence>
<evidence type="ECO:0000256" key="5">
    <source>
        <dbReference type="HAMAP-Rule" id="MF_00845"/>
    </source>
</evidence>
<sequence length="374" mass="40426">MNLTVTIAGGGLSGLMLARILHVYGIPAIIYEAEPSPEARRQGGQLDIHESSGQYALQEAGLSDEFRAIIHRGGGATRILSPQGVVLFDRPDNGMRPEVLRGDLRQILIDSLPAGTLQWGKKLTEIRPYGDGRHALTFADGSTAISQLLVGADGAWSKVRRLVSDARPAYTGITLLETFLHDVDTRHPEAASAVGPGSMYCMAPGTCLIAHREAGSIIHTYAQLKRPQRWVEDIDFTDVEIARRRILQEFLGWEADLTALITAGDTPLIPRPIYSLPDEHRWPRVPGVTLIGDAAHLMAPNGSGANLGMLDAVQLGKFIAANADNLDAALGTHEKEMFLRSKAEAAETHVAIDYILGENAPHALIAFFQAVDGE</sequence>
<comment type="domain">
    <text evidence="5">Consists of an N-terminal FAD-binding domain with a Rossman fold and a C-terminal substrate-binding domain.</text>
</comment>
<protein>
    <recommendedName>
        <fullName evidence="5">Flavin-dependent monooxygenase</fullName>
    </recommendedName>
    <alternativeName>
        <fullName evidence="5">TetX monooxygenase</fullName>
        <shortName evidence="5">TetX</shortName>
        <ecNumber evidence="5">1.14.13.-</ecNumber>
    </alternativeName>
</protein>
<keyword evidence="3 5" id="KW-0560">Oxidoreductase</keyword>
<evidence type="ECO:0000256" key="1">
    <source>
        <dbReference type="ARBA" id="ARBA00022630"/>
    </source>
</evidence>
<feature type="binding site" evidence="5">
    <location>
        <position position="101"/>
    </location>
    <ligand>
        <name>FAD</name>
        <dbReference type="ChEBI" id="CHEBI:57692"/>
    </ligand>
</feature>
<comment type="subunit">
    <text evidence="5">Monomer.</text>
</comment>
<feature type="binding site" evidence="5">
    <location>
        <position position="40"/>
    </location>
    <ligand>
        <name>NADPH</name>
        <dbReference type="ChEBI" id="CHEBI:57783"/>
    </ligand>
</feature>
<dbReference type="EMBL" id="PIDS01000335">
    <property type="protein sequence ID" value="PLL40578.1"/>
    <property type="molecule type" value="Genomic_DNA"/>
</dbReference>
<comment type="catalytic activity">
    <reaction evidence="5">
        <text>a tetracycline + NADPH + O2 + H(+) = an 11a-hydroxytetracycline + NADP(+) + H2O</text>
        <dbReference type="Rhea" id="RHEA:61444"/>
        <dbReference type="ChEBI" id="CHEBI:15377"/>
        <dbReference type="ChEBI" id="CHEBI:15378"/>
        <dbReference type="ChEBI" id="CHEBI:15379"/>
        <dbReference type="ChEBI" id="CHEBI:57783"/>
        <dbReference type="ChEBI" id="CHEBI:58349"/>
        <dbReference type="ChEBI" id="CHEBI:144644"/>
        <dbReference type="ChEBI" id="CHEBI:144645"/>
    </reaction>
</comment>
<reference evidence="7 8" key="1">
    <citation type="submission" date="2017-11" db="EMBL/GenBank/DDBJ databases">
        <authorList>
            <person name="Han C.G."/>
        </authorList>
    </citation>
    <scope>NUCLEOTIDE SEQUENCE [LARGE SCALE GENOMIC DNA]</scope>
    <source>
        <strain evidence="7 8">A11</strain>
    </source>
</reference>
<dbReference type="Gene3D" id="3.50.50.60">
    <property type="entry name" value="FAD/NAD(P)-binding domain"/>
    <property type="match status" value="1"/>
</dbReference>
<organism evidence="7 8">
    <name type="scientific">Klebsiella michiganensis</name>
    <dbReference type="NCBI Taxonomy" id="1134687"/>
    <lineage>
        <taxon>Bacteria</taxon>
        <taxon>Pseudomonadati</taxon>
        <taxon>Pseudomonadota</taxon>
        <taxon>Gammaproteobacteria</taxon>
        <taxon>Enterobacterales</taxon>
        <taxon>Enterobacteriaceae</taxon>
        <taxon>Klebsiella/Raoultella group</taxon>
        <taxon>Klebsiella</taxon>
    </lineage>
</organism>
<gene>
    <name evidence="7" type="ORF">CWN50_12020</name>
</gene>
<evidence type="ECO:0000256" key="4">
    <source>
        <dbReference type="ARBA" id="ARBA00023033"/>
    </source>
</evidence>
<proteinExistence type="inferred from homology"/>
<feature type="binding site" evidence="5">
    <location>
        <position position="293"/>
    </location>
    <ligand>
        <name>FAD</name>
        <dbReference type="ChEBI" id="CHEBI:57692"/>
    </ligand>
</feature>
<dbReference type="InterPro" id="IPR036188">
    <property type="entry name" value="FAD/NAD-bd_sf"/>
</dbReference>
<keyword evidence="1 5" id="KW-0285">Flavoprotein</keyword>
<dbReference type="HAMAP" id="MF_00845">
    <property type="entry name" value="TetX_monooxygenase"/>
    <property type="match status" value="1"/>
</dbReference>
<evidence type="ECO:0000313" key="7">
    <source>
        <dbReference type="EMBL" id="PLL40578.1"/>
    </source>
</evidence>
<comment type="cofactor">
    <cofactor evidence="5">
        <name>FAD</name>
        <dbReference type="ChEBI" id="CHEBI:57692"/>
    </cofactor>
</comment>
<dbReference type="RefSeq" id="WP_268013789.1">
    <property type="nucleotide sequence ID" value="NZ_CBCYCT010000022.1"/>
</dbReference>
<feature type="domain" description="FAD-binding" evidence="6">
    <location>
        <begin position="287"/>
        <end position="322"/>
    </location>
</feature>
<comment type="subcellular location">
    <subcellularLocation>
        <location evidence="5">Cytoplasm</location>
    </subcellularLocation>
</comment>
<accession>A0A2J4RB84</accession>
<keyword evidence="5" id="KW-0521">NADP</keyword>
<dbReference type="PRINTS" id="PR00420">
    <property type="entry name" value="RNGMNOXGNASE"/>
</dbReference>
<reference evidence="7 8" key="2">
    <citation type="submission" date="2018-01" db="EMBL/GenBank/DDBJ databases">
        <title>Genomic study of Klebsiella pneumoniae.</title>
        <authorList>
            <person name="Yang Y."/>
            <person name="Bicalho R."/>
        </authorList>
    </citation>
    <scope>NUCLEOTIDE SEQUENCE [LARGE SCALE GENOMIC DNA]</scope>
    <source>
        <strain evidence="7 8">A11</strain>
    </source>
</reference>
<comment type="similarity">
    <text evidence="5">Belongs to the aromatic-ring hydroxylase family. TetX subfamily.</text>
</comment>
<name>A0A2J4RB84_9ENTR</name>
<dbReference type="Proteomes" id="UP000234505">
    <property type="component" value="Unassembled WGS sequence"/>
</dbReference>
<dbReference type="GO" id="GO:0071949">
    <property type="term" value="F:FAD binding"/>
    <property type="evidence" value="ECO:0007669"/>
    <property type="project" value="InterPro"/>
</dbReference>
<dbReference type="GO" id="GO:0046677">
    <property type="term" value="P:response to antibiotic"/>
    <property type="evidence" value="ECO:0007669"/>
    <property type="project" value="InterPro"/>
</dbReference>
<evidence type="ECO:0000256" key="2">
    <source>
        <dbReference type="ARBA" id="ARBA00022827"/>
    </source>
</evidence>
<keyword evidence="4 5" id="KW-0503">Monooxygenase</keyword>
<dbReference type="SUPFAM" id="SSF51905">
    <property type="entry name" value="FAD/NAD(P)-binding domain"/>
    <property type="match status" value="1"/>
</dbReference>
<comment type="function">
    <text evidence="5">An FAD-requiring monooxygenase active on some tetracycline antibiotic derivatives, which leads to their inactivation. Hydroxylates carbon 11a of tetracycline and some analogs.</text>
</comment>
<evidence type="ECO:0000256" key="3">
    <source>
        <dbReference type="ARBA" id="ARBA00023002"/>
    </source>
</evidence>
<keyword evidence="2 5" id="KW-0274">FAD</keyword>
<dbReference type="PANTHER" id="PTHR46972">
    <property type="entry name" value="MONOOXYGENASE ASQM-RELATED"/>
    <property type="match status" value="1"/>
</dbReference>
<dbReference type="EC" id="1.14.13.-" evidence="5"/>
<keyword evidence="5" id="KW-0547">Nucleotide-binding</keyword>
<dbReference type="AlphaFoldDB" id="A0A2J4RB84"/>
<feature type="domain" description="FAD-binding" evidence="6">
    <location>
        <begin position="4"/>
        <end position="186"/>
    </location>
</feature>
<evidence type="ECO:0000313" key="8">
    <source>
        <dbReference type="Proteomes" id="UP000234505"/>
    </source>
</evidence>